<dbReference type="GeneID" id="108560550"/>
<organism evidence="2 3">
    <name type="scientific">Nicrophorus vespilloides</name>
    <name type="common">Boreal carrion beetle</name>
    <dbReference type="NCBI Taxonomy" id="110193"/>
    <lineage>
        <taxon>Eukaryota</taxon>
        <taxon>Metazoa</taxon>
        <taxon>Ecdysozoa</taxon>
        <taxon>Arthropoda</taxon>
        <taxon>Hexapoda</taxon>
        <taxon>Insecta</taxon>
        <taxon>Pterygota</taxon>
        <taxon>Neoptera</taxon>
        <taxon>Endopterygota</taxon>
        <taxon>Coleoptera</taxon>
        <taxon>Polyphaga</taxon>
        <taxon>Staphyliniformia</taxon>
        <taxon>Silphidae</taxon>
        <taxon>Nicrophorinae</taxon>
        <taxon>Nicrophorus</taxon>
    </lineage>
</organism>
<keyword evidence="2" id="KW-1185">Reference proteome</keyword>
<sequence length="764" mass="87276">MSEVEDCLNLLCIANLNDVSYAESLMLTIKEQLYDEKSAKPVIIYLNKYISNALTRDKGFHILSQIITDISDKILRENCVTWTSYAVSHHQHDPLHGKKLQFLTQLIGYCYKNEDYRKIMVSNLLPKIVEACVSVNIKTHDALHAIGCLKSCLIHFQSACIAYKKKIEQYLLEFLDASVSVSIVEEAAKCFHYLDQVGGAGPSGSVHIKNFSDNVEKLYNTLNSVYDVIFEDIVEFQDYHTTDNSNIFEFRQPASNLDYLNLYRIYSRRLRNVIQYLTAKFECNFTERKTFNPQILLSIIERGLAVHIHYNKTEVESNLFSTIIIQHQVDLLHLLNTMINCLKYNFIRFSTIKMLQECLLKTKSCNCFKRNSEYKLSIYEVLKFWIRNSGEQIDLQSYEKILKSIIADITPNKSVLVLSFSNMDSKSKKAKSKAIQDKIINSTEIGKKSSTVSEQKYLESVCFQALNTLELLLKKVTLNVNASTCSLLFETIVKSLLDISVQIYDPPYNDIRCRLQLYKVLIAIFDQTKFSFDIGFAINLLYLGERSEDTDISDVCSEGLAALEKICQPVNGSLYMTSLSESKESAKPNTIQVDDDKEMDVEETIIIKDIINPDEQIEIIEDNNEDETIEEGSNYCKIDTKQIFDVTNSFMQNDTEAEFRVEVASSPSASEKSSDVTILVDEINTDEQMSKKCEKVKILSDIIICDDDTHVPAKKIKLVEEETKPTKNGHEDNTSECKKEDETSSEVLNDDIKNMLSTFVDEVN</sequence>
<protein>
    <submittedName>
        <fullName evidence="3">Uncharacterized protein LOC108560550</fullName>
    </submittedName>
</protein>
<dbReference type="Proteomes" id="UP000695000">
    <property type="component" value="Unplaced"/>
</dbReference>
<evidence type="ECO:0000313" key="2">
    <source>
        <dbReference type="Proteomes" id="UP000695000"/>
    </source>
</evidence>
<name>A0ABM1MGE1_NICVS</name>
<reference evidence="3" key="1">
    <citation type="submission" date="2025-08" db="UniProtKB">
        <authorList>
            <consortium name="RefSeq"/>
        </authorList>
    </citation>
    <scope>IDENTIFICATION</scope>
    <source>
        <tissue evidence="3">Whole Larva</tissue>
    </source>
</reference>
<dbReference type="PANTHER" id="PTHR34105">
    <property type="entry name" value="PROLINE-, GLUTAMIC ACID- AND LEUCINE-RICH PROTEIN 1"/>
    <property type="match status" value="1"/>
</dbReference>
<evidence type="ECO:0000256" key="1">
    <source>
        <dbReference type="SAM" id="MobiDB-lite"/>
    </source>
</evidence>
<dbReference type="PANTHER" id="PTHR34105:SF1">
    <property type="entry name" value="PROLINE-, GLUTAMIC ACID- AND LEUCINE-RICH PROTEIN 1"/>
    <property type="match status" value="1"/>
</dbReference>
<evidence type="ECO:0000313" key="3">
    <source>
        <dbReference type="RefSeq" id="XP_017773641.1"/>
    </source>
</evidence>
<gene>
    <name evidence="3" type="primary">LOC108560550</name>
</gene>
<dbReference type="SUPFAM" id="SSF48371">
    <property type="entry name" value="ARM repeat"/>
    <property type="match status" value="1"/>
</dbReference>
<accession>A0ABM1MGE1</accession>
<dbReference type="RefSeq" id="XP_017773641.1">
    <property type="nucleotide sequence ID" value="XM_017918152.1"/>
</dbReference>
<feature type="compositionally biased region" description="Basic and acidic residues" evidence="1">
    <location>
        <begin position="720"/>
        <end position="742"/>
    </location>
</feature>
<feature type="region of interest" description="Disordered" evidence="1">
    <location>
        <begin position="720"/>
        <end position="750"/>
    </location>
</feature>
<proteinExistence type="predicted"/>
<dbReference type="InterPro" id="IPR016024">
    <property type="entry name" value="ARM-type_fold"/>
</dbReference>